<keyword evidence="1" id="KW-0812">Transmembrane</keyword>
<feature type="transmembrane region" description="Helical" evidence="1">
    <location>
        <begin position="485"/>
        <end position="508"/>
    </location>
</feature>
<feature type="transmembrane region" description="Helical" evidence="1">
    <location>
        <begin position="426"/>
        <end position="447"/>
    </location>
</feature>
<dbReference type="EMBL" id="WNWW01000135">
    <property type="protein sequence ID" value="KAF3429977.1"/>
    <property type="molecule type" value="Genomic_DNA"/>
</dbReference>
<sequence>MYCILELIINLSINFCQYQVIIIHKELSHSNFLILILLVLLSPRDMETTAEWFCDPYILGYDEACINLRAENSNVWFYLLSADCALCPYTRLKQIAVNQSSSVTIDTVRSSSIRIVDAEDPSEFISAKNTSDVICELTPNLGQFGVYELAVQNQLFVIFGVLILVLFGLSGLKSLWHVCREKYVKNRGDDTTLRQSAKRRVKAIDTVRGACTLLMIFVNNGSGGYKTLGHATWNGLLPGDLLFPCFTWIMGLCIPIAMSSQMKRTASKSTILYGIIKRSILLFLIGMSLNTMSSGPQLETIRIFGVLQRFGLTYFVVALLYFIFMSRKSSKIQSPMLREVQDFLLLLPQWCVMLVIVAVHCVITFCLHVPGCPTGYLGPGGLHDDAKHFDCVGGAAGYVDRMVLTEAHLYYSASVYKSGPYDPEGILGTLTTAFQVFLGLHAGIIMMTYKDWKERVIRWLTWAAFLGCIGCVLHFTNVIPVNKKLWSLSFVFVTTSFSLAFLSACYLLVDVVKVWNGGPFRIPGMNGLLLYVGHMVCYQNYPFHWSIGSMESRALRLCEAIWGAGLWAVIAYVMHAKRTYITL</sequence>
<evidence type="ECO:0000313" key="2">
    <source>
        <dbReference type="EMBL" id="KAF3429977.1"/>
    </source>
</evidence>
<evidence type="ECO:0000256" key="1">
    <source>
        <dbReference type="SAM" id="Phobius"/>
    </source>
</evidence>
<keyword evidence="3" id="KW-1185">Reference proteome</keyword>
<feature type="transmembrane region" description="Helical" evidence="1">
    <location>
        <begin position="345"/>
        <end position="370"/>
    </location>
</feature>
<organism evidence="2 3">
    <name type="scientific">Frieseomelitta varia</name>
    <dbReference type="NCBI Taxonomy" id="561572"/>
    <lineage>
        <taxon>Eukaryota</taxon>
        <taxon>Metazoa</taxon>
        <taxon>Ecdysozoa</taxon>
        <taxon>Arthropoda</taxon>
        <taxon>Hexapoda</taxon>
        <taxon>Insecta</taxon>
        <taxon>Pterygota</taxon>
        <taxon>Neoptera</taxon>
        <taxon>Endopterygota</taxon>
        <taxon>Hymenoptera</taxon>
        <taxon>Apocrita</taxon>
        <taxon>Aculeata</taxon>
        <taxon>Apoidea</taxon>
        <taxon>Anthophila</taxon>
        <taxon>Apidae</taxon>
        <taxon>Frieseomelitta</taxon>
    </lineage>
</organism>
<evidence type="ECO:0008006" key="4">
    <source>
        <dbReference type="Google" id="ProtNLM"/>
    </source>
</evidence>
<feature type="transmembrane region" description="Helical" evidence="1">
    <location>
        <begin position="241"/>
        <end position="258"/>
    </location>
</feature>
<gene>
    <name evidence="2" type="ORF">E2986_13820</name>
</gene>
<evidence type="ECO:0000313" key="3">
    <source>
        <dbReference type="Proteomes" id="UP000655588"/>
    </source>
</evidence>
<feature type="transmembrane region" description="Helical" evidence="1">
    <location>
        <begin position="553"/>
        <end position="574"/>
    </location>
</feature>
<dbReference type="PANTHER" id="PTHR31061:SF24">
    <property type="entry name" value="LD22376P"/>
    <property type="match status" value="1"/>
</dbReference>
<feature type="transmembrane region" description="Helical" evidence="1">
    <location>
        <begin position="520"/>
        <end position="541"/>
    </location>
</feature>
<dbReference type="Proteomes" id="UP000655588">
    <property type="component" value="Unassembled WGS sequence"/>
</dbReference>
<name>A0A833SBB4_9HYME</name>
<proteinExistence type="predicted"/>
<keyword evidence="1" id="KW-1133">Transmembrane helix</keyword>
<feature type="transmembrane region" description="Helical" evidence="1">
    <location>
        <begin position="459"/>
        <end position="479"/>
    </location>
</feature>
<feature type="transmembrane region" description="Helical" evidence="1">
    <location>
        <begin position="155"/>
        <end position="176"/>
    </location>
</feature>
<comment type="caution">
    <text evidence="2">The sequence shown here is derived from an EMBL/GenBank/DDBJ whole genome shotgun (WGS) entry which is preliminary data.</text>
</comment>
<feature type="transmembrane region" description="Helical" evidence="1">
    <location>
        <begin position="203"/>
        <end position="221"/>
    </location>
</feature>
<accession>A0A833SBB4</accession>
<feature type="transmembrane region" description="Helical" evidence="1">
    <location>
        <begin position="301"/>
        <end position="324"/>
    </location>
</feature>
<reference evidence="2" key="1">
    <citation type="submission" date="2019-11" db="EMBL/GenBank/DDBJ databases">
        <title>The nuclear and mitochondrial genomes of Frieseomelitta varia - a highly eusocial stingless bee (Meliponini) with a permanently sterile worker caste.</title>
        <authorList>
            <person name="Freitas F.C.P."/>
            <person name="Lourenco A.P."/>
            <person name="Nunes F.M.F."/>
            <person name="Paschoal A.R."/>
            <person name="Abreu F.C.P."/>
            <person name="Barbin F.O."/>
            <person name="Bataglia L."/>
            <person name="Cardoso-Junior C.A.M."/>
            <person name="Cervoni M.S."/>
            <person name="Silva S.R."/>
            <person name="Dalarmi F."/>
            <person name="Del Lama M.A."/>
            <person name="Depintor T.S."/>
            <person name="Ferreira K.M."/>
            <person name="Goria P.S."/>
            <person name="Jaskot M.C."/>
            <person name="Lago D.C."/>
            <person name="Luna-Lucena D."/>
            <person name="Moda L.M."/>
            <person name="Nascimento L."/>
            <person name="Pedrino M."/>
            <person name="Rabico F.O."/>
            <person name="Sanches F.C."/>
            <person name="Santos D.E."/>
            <person name="Santos C.G."/>
            <person name="Vieira J."/>
            <person name="Lopes T.F."/>
            <person name="Barchuk A.R."/>
            <person name="Hartfelder K."/>
            <person name="Simoes Z.L.P."/>
            <person name="Bitondi M.M.G."/>
            <person name="Pinheiro D.G."/>
        </authorList>
    </citation>
    <scope>NUCLEOTIDE SEQUENCE</scope>
    <source>
        <strain evidence="2">USP_RPSP 00005682</strain>
        <tissue evidence="2">Whole individual</tissue>
    </source>
</reference>
<keyword evidence="1" id="KW-0472">Membrane</keyword>
<dbReference type="PANTHER" id="PTHR31061">
    <property type="entry name" value="LD22376P"/>
    <property type="match status" value="1"/>
</dbReference>
<feature type="transmembrane region" description="Helical" evidence="1">
    <location>
        <begin position="270"/>
        <end position="289"/>
    </location>
</feature>
<protein>
    <recommendedName>
        <fullName evidence="4">Heparan-alpha-glucosaminide N-acetyltransferase</fullName>
    </recommendedName>
</protein>
<dbReference type="AlphaFoldDB" id="A0A833SBB4"/>